<dbReference type="InterPro" id="IPR056740">
    <property type="entry name" value="ILV_EDD_C"/>
</dbReference>
<evidence type="ECO:0000259" key="16">
    <source>
        <dbReference type="Pfam" id="PF00920"/>
    </source>
</evidence>
<comment type="similarity">
    <text evidence="2">Belongs to the IlvD/Edd family.</text>
</comment>
<dbReference type="AlphaFoldDB" id="A0A485LXQ4"/>
<dbReference type="NCBIfam" id="NF002068">
    <property type="entry name" value="PRK00911.1"/>
    <property type="match status" value="1"/>
</dbReference>
<keyword evidence="3" id="KW-0028">Amino-acid biosynthesis</keyword>
<dbReference type="GO" id="GO:0009099">
    <property type="term" value="P:L-valine biosynthetic process"/>
    <property type="evidence" value="ECO:0007669"/>
    <property type="project" value="UniProtKB-UniPathway"/>
</dbReference>
<evidence type="ECO:0000256" key="8">
    <source>
        <dbReference type="ARBA" id="ARBA00023014"/>
    </source>
</evidence>
<dbReference type="PANTHER" id="PTHR43661:SF3">
    <property type="entry name" value="D-XYLONATE DEHYDRATASE YAGF-RELATED"/>
    <property type="match status" value="1"/>
</dbReference>
<evidence type="ECO:0000256" key="5">
    <source>
        <dbReference type="ARBA" id="ARBA00022723"/>
    </source>
</evidence>
<evidence type="ECO:0000256" key="11">
    <source>
        <dbReference type="ARBA" id="ARBA00029304"/>
    </source>
</evidence>
<protein>
    <recommendedName>
        <fullName evidence="14">dihydroxy-acid dehydratase</fullName>
        <ecNumber evidence="14">4.2.1.9</ecNumber>
    </recommendedName>
</protein>
<dbReference type="InterPro" id="IPR000581">
    <property type="entry name" value="ILV_EDD_N"/>
</dbReference>
<dbReference type="Pfam" id="PF24877">
    <property type="entry name" value="ILV_EDD_C"/>
    <property type="match status" value="1"/>
</dbReference>
<keyword evidence="10" id="KW-0100">Branched-chain amino acid biosynthesis</keyword>
<dbReference type="UniPathway" id="UPA00049">
    <property type="reaction ID" value="UER00061"/>
</dbReference>
<comment type="cofactor">
    <cofactor evidence="1">
        <name>Mg(2+)</name>
        <dbReference type="ChEBI" id="CHEBI:18420"/>
    </cofactor>
</comment>
<dbReference type="NCBIfam" id="TIGR00110">
    <property type="entry name" value="ilvD"/>
    <property type="match status" value="1"/>
</dbReference>
<evidence type="ECO:0000256" key="9">
    <source>
        <dbReference type="ARBA" id="ARBA00023239"/>
    </source>
</evidence>
<dbReference type="EC" id="4.2.1.9" evidence="14"/>
<dbReference type="FunFam" id="3.50.30.80:FF:000001">
    <property type="entry name" value="Dihydroxy-acid dehydratase"/>
    <property type="match status" value="1"/>
</dbReference>
<comment type="catalytic activity">
    <reaction evidence="11">
        <text>(2R)-2,3-dihydroxy-3-methylbutanoate = 3-methyl-2-oxobutanoate + H2O</text>
        <dbReference type="Rhea" id="RHEA:24809"/>
        <dbReference type="ChEBI" id="CHEBI:11851"/>
        <dbReference type="ChEBI" id="CHEBI:15377"/>
        <dbReference type="ChEBI" id="CHEBI:49072"/>
        <dbReference type="EC" id="4.2.1.9"/>
    </reaction>
    <physiologicalReaction direction="left-to-right" evidence="11">
        <dbReference type="Rhea" id="RHEA:24810"/>
    </physiologicalReaction>
</comment>
<sequence>MRSDSAKKSFEKAPHRSLLKANGLTDEEIARPFVGIVNSANEIIPGHIHLNQIARAAKDGVRIAGGTPMEFSVIGICDGIAMNHAGMRYSLPSREIIADSIELVAMGHAFDALIFIPNCDKIVPGMLMAALRINVPAIFVSGGPMLAGRLKGRAVDLISVFEGIGRLKAGAITEEELRELEGCACPTAGCCSGMFTANSMNCLTEALGLGLPGNGTVPAAFSERIRLAKLAGMKVMELLEKDIKPRDIASPSAFKNAIAVDMALGCSTNTVLHVPAVAYEAGIELDLDDFDRMSKRVPHLCNLSPAGPHHIEDLYYAGGIQAVMKRLEPLGVLDTGVITATGGTLKDNLARAEVLDPEVIRTLENPYHQEGGIAILRGSLAPDGAVVKQSGVLPEMMKREGTARVFDSEEEAAEAILAGKIRAGDIVVIRYEGPKGGPGMREMLTPTSTIAGMGLDRDVALITDGRFSGGTRGAAIGHCSPEAAEGGPIALVQEGDRIRIDIPARKIDLLVDEAELIRRRQSFRPPEKKLTGVLKRYARETLSADKGARYRD</sequence>
<name>A0A485LXQ4_9ZZZZ</name>
<evidence type="ECO:0000256" key="13">
    <source>
        <dbReference type="ARBA" id="ARBA00029437"/>
    </source>
</evidence>
<feature type="domain" description="Dihydroxy-acid/6-phosphogluconate dehydratase C-terminal" evidence="17">
    <location>
        <begin position="358"/>
        <end position="548"/>
    </location>
</feature>
<dbReference type="InterPro" id="IPR020558">
    <property type="entry name" value="DiOHA_6PGluconate_deHydtase_CS"/>
</dbReference>
<dbReference type="GO" id="GO:0004160">
    <property type="term" value="F:dihydroxy-acid dehydratase activity"/>
    <property type="evidence" value="ECO:0007669"/>
    <property type="project" value="UniProtKB-EC"/>
</dbReference>
<evidence type="ECO:0000256" key="4">
    <source>
        <dbReference type="ARBA" id="ARBA00022714"/>
    </source>
</evidence>
<evidence type="ECO:0000256" key="10">
    <source>
        <dbReference type="ARBA" id="ARBA00023304"/>
    </source>
</evidence>
<dbReference type="InterPro" id="IPR042096">
    <property type="entry name" value="Dihydro-acid_dehy_C"/>
</dbReference>
<dbReference type="GO" id="GO:0051537">
    <property type="term" value="F:2 iron, 2 sulfur cluster binding"/>
    <property type="evidence" value="ECO:0007669"/>
    <property type="project" value="UniProtKB-KW"/>
</dbReference>
<evidence type="ECO:0000313" key="18">
    <source>
        <dbReference type="EMBL" id="VFU13488.1"/>
    </source>
</evidence>
<evidence type="ECO:0000256" key="6">
    <source>
        <dbReference type="ARBA" id="ARBA00022842"/>
    </source>
</evidence>
<dbReference type="GO" id="GO:0046872">
    <property type="term" value="F:metal ion binding"/>
    <property type="evidence" value="ECO:0007669"/>
    <property type="project" value="UniProtKB-KW"/>
</dbReference>
<evidence type="ECO:0000256" key="2">
    <source>
        <dbReference type="ARBA" id="ARBA00006486"/>
    </source>
</evidence>
<dbReference type="SUPFAM" id="SSF52016">
    <property type="entry name" value="LeuD/IlvD-like"/>
    <property type="match status" value="1"/>
</dbReference>
<keyword evidence="5" id="KW-0479">Metal-binding</keyword>
<dbReference type="PROSITE" id="PS00886">
    <property type="entry name" value="ILVD_EDD_1"/>
    <property type="match status" value="1"/>
</dbReference>
<dbReference type="SUPFAM" id="SSF143975">
    <property type="entry name" value="IlvD/EDD N-terminal domain-like"/>
    <property type="match status" value="1"/>
</dbReference>
<dbReference type="PANTHER" id="PTHR43661">
    <property type="entry name" value="D-XYLONATE DEHYDRATASE"/>
    <property type="match status" value="1"/>
</dbReference>
<dbReference type="GO" id="GO:0005829">
    <property type="term" value="C:cytosol"/>
    <property type="evidence" value="ECO:0007669"/>
    <property type="project" value="TreeGrafter"/>
</dbReference>
<dbReference type="Gene3D" id="3.50.30.80">
    <property type="entry name" value="IlvD/EDD C-terminal domain-like"/>
    <property type="match status" value="1"/>
</dbReference>
<feature type="domain" description="Dihydroxy-acid/6-phosphogluconate dehydratase N-terminal" evidence="16">
    <location>
        <begin position="31"/>
        <end position="348"/>
    </location>
</feature>
<evidence type="ECO:0000256" key="12">
    <source>
        <dbReference type="ARBA" id="ARBA00029436"/>
    </source>
</evidence>
<evidence type="ECO:0000259" key="17">
    <source>
        <dbReference type="Pfam" id="PF24877"/>
    </source>
</evidence>
<comment type="pathway">
    <text evidence="12">Amino-acid biosynthesis; L-valine biosynthesis; L-valine from pyruvate: step 3/4.</text>
</comment>
<dbReference type="UniPathway" id="UPA00047">
    <property type="reaction ID" value="UER00057"/>
</dbReference>
<proteinExistence type="inferred from homology"/>
<keyword evidence="9 18" id="KW-0456">Lyase</keyword>
<dbReference type="EMBL" id="CAADRM010000080">
    <property type="protein sequence ID" value="VFU13488.1"/>
    <property type="molecule type" value="Genomic_DNA"/>
</dbReference>
<comment type="pathway">
    <text evidence="13">Amino-acid biosynthesis; L-isoleucine biosynthesis; L-isoleucine from 2-oxobutanoate: step 3/4.</text>
</comment>
<keyword evidence="4" id="KW-0001">2Fe-2S</keyword>
<evidence type="ECO:0000256" key="3">
    <source>
        <dbReference type="ARBA" id="ARBA00022605"/>
    </source>
</evidence>
<evidence type="ECO:0000256" key="7">
    <source>
        <dbReference type="ARBA" id="ARBA00023004"/>
    </source>
</evidence>
<evidence type="ECO:0000256" key="15">
    <source>
        <dbReference type="ARBA" id="ARBA00034078"/>
    </source>
</evidence>
<gene>
    <name evidence="18" type="primary">ilvD</name>
    <name evidence="18" type="ORF">SCFA_190042</name>
</gene>
<accession>A0A485LXQ4</accession>
<dbReference type="Pfam" id="PF00920">
    <property type="entry name" value="ILVD_EDD_N"/>
    <property type="match status" value="1"/>
</dbReference>
<keyword evidence="6" id="KW-0460">Magnesium</keyword>
<organism evidence="18">
    <name type="scientific">anaerobic digester metagenome</name>
    <dbReference type="NCBI Taxonomy" id="1263854"/>
    <lineage>
        <taxon>unclassified sequences</taxon>
        <taxon>metagenomes</taxon>
        <taxon>ecological metagenomes</taxon>
    </lineage>
</organism>
<comment type="cofactor">
    <cofactor evidence="15">
        <name>[2Fe-2S] cluster</name>
        <dbReference type="ChEBI" id="CHEBI:190135"/>
    </cofactor>
</comment>
<dbReference type="InterPro" id="IPR004404">
    <property type="entry name" value="DihydroxyA_deHydtase"/>
</dbReference>
<evidence type="ECO:0000256" key="14">
    <source>
        <dbReference type="ARBA" id="ARBA00029490"/>
    </source>
</evidence>
<reference evidence="18" key="1">
    <citation type="submission" date="2019-03" db="EMBL/GenBank/DDBJ databases">
        <authorList>
            <person name="Hao L."/>
        </authorList>
    </citation>
    <scope>NUCLEOTIDE SEQUENCE</scope>
</reference>
<keyword evidence="8" id="KW-0411">Iron-sulfur</keyword>
<keyword evidence="7" id="KW-0408">Iron</keyword>
<dbReference type="HAMAP" id="MF_00012">
    <property type="entry name" value="IlvD"/>
    <property type="match status" value="1"/>
</dbReference>
<evidence type="ECO:0000256" key="1">
    <source>
        <dbReference type="ARBA" id="ARBA00001946"/>
    </source>
</evidence>
<dbReference type="GO" id="GO:0009097">
    <property type="term" value="P:isoleucine biosynthetic process"/>
    <property type="evidence" value="ECO:0007669"/>
    <property type="project" value="UniProtKB-UniPathway"/>
</dbReference>
<dbReference type="PROSITE" id="PS00887">
    <property type="entry name" value="ILVD_EDD_2"/>
    <property type="match status" value="1"/>
</dbReference>
<dbReference type="InterPro" id="IPR037237">
    <property type="entry name" value="IlvD/EDD_N"/>
</dbReference>